<evidence type="ECO:0000313" key="13">
    <source>
        <dbReference type="Proteomes" id="UP000193920"/>
    </source>
</evidence>
<evidence type="ECO:0000256" key="9">
    <source>
        <dbReference type="ARBA" id="ARBA00023136"/>
    </source>
</evidence>
<dbReference type="SMART" id="SM00382">
    <property type="entry name" value="AAA"/>
    <property type="match status" value="1"/>
</dbReference>
<evidence type="ECO:0000259" key="11">
    <source>
        <dbReference type="PROSITE" id="PS50893"/>
    </source>
</evidence>
<dbReference type="InterPro" id="IPR026082">
    <property type="entry name" value="ABCA"/>
</dbReference>
<feature type="region of interest" description="Disordered" evidence="10">
    <location>
        <begin position="271"/>
        <end position="291"/>
    </location>
</feature>
<evidence type="ECO:0000256" key="7">
    <source>
        <dbReference type="ARBA" id="ARBA00022840"/>
    </source>
</evidence>
<keyword evidence="7" id="KW-0067">ATP-binding</keyword>
<organism evidence="12 13">
    <name type="scientific">Neocallimastix californiae</name>
    <dbReference type="NCBI Taxonomy" id="1754190"/>
    <lineage>
        <taxon>Eukaryota</taxon>
        <taxon>Fungi</taxon>
        <taxon>Fungi incertae sedis</taxon>
        <taxon>Chytridiomycota</taxon>
        <taxon>Chytridiomycota incertae sedis</taxon>
        <taxon>Neocallimastigomycetes</taxon>
        <taxon>Neocallimastigales</taxon>
        <taxon>Neocallimastigaceae</taxon>
        <taxon>Neocallimastix</taxon>
    </lineage>
</organism>
<dbReference type="GO" id="GO:0005319">
    <property type="term" value="F:lipid transporter activity"/>
    <property type="evidence" value="ECO:0007669"/>
    <property type="project" value="TreeGrafter"/>
</dbReference>
<dbReference type="InterPro" id="IPR003439">
    <property type="entry name" value="ABC_transporter-like_ATP-bd"/>
</dbReference>
<comment type="subcellular location">
    <subcellularLocation>
        <location evidence="1">Membrane</location>
        <topology evidence="1">Multi-pass membrane protein</topology>
    </subcellularLocation>
</comment>
<dbReference type="Gene3D" id="3.40.50.300">
    <property type="entry name" value="P-loop containing nucleotide triphosphate hydrolases"/>
    <property type="match status" value="1"/>
</dbReference>
<evidence type="ECO:0000256" key="4">
    <source>
        <dbReference type="ARBA" id="ARBA00022692"/>
    </source>
</evidence>
<dbReference type="Pfam" id="PF00005">
    <property type="entry name" value="ABC_tran"/>
    <property type="match status" value="1"/>
</dbReference>
<keyword evidence="8" id="KW-1133">Transmembrane helix</keyword>
<evidence type="ECO:0000256" key="6">
    <source>
        <dbReference type="ARBA" id="ARBA00022741"/>
    </source>
</evidence>
<keyword evidence="6" id="KW-0547">Nucleotide-binding</keyword>
<evidence type="ECO:0000256" key="10">
    <source>
        <dbReference type="SAM" id="MobiDB-lite"/>
    </source>
</evidence>
<dbReference type="GO" id="GO:0016887">
    <property type="term" value="F:ATP hydrolysis activity"/>
    <property type="evidence" value="ECO:0007669"/>
    <property type="project" value="InterPro"/>
</dbReference>
<keyword evidence="5" id="KW-0677">Repeat</keyword>
<evidence type="ECO:0000313" key="12">
    <source>
        <dbReference type="EMBL" id="ORY20429.1"/>
    </source>
</evidence>
<name>A0A1Y2ACZ7_9FUNG</name>
<dbReference type="STRING" id="1754190.A0A1Y2ACZ7"/>
<evidence type="ECO:0000256" key="5">
    <source>
        <dbReference type="ARBA" id="ARBA00022737"/>
    </source>
</evidence>
<comment type="caution">
    <text evidence="12">The sequence shown here is derived from an EMBL/GenBank/DDBJ whole genome shotgun (WGS) entry which is preliminary data.</text>
</comment>
<dbReference type="PANTHER" id="PTHR19229">
    <property type="entry name" value="ATP-BINDING CASSETTE TRANSPORTER SUBFAMILY A ABCA"/>
    <property type="match status" value="1"/>
</dbReference>
<evidence type="ECO:0000256" key="2">
    <source>
        <dbReference type="ARBA" id="ARBA00008869"/>
    </source>
</evidence>
<dbReference type="Proteomes" id="UP000193920">
    <property type="component" value="Unassembled WGS sequence"/>
</dbReference>
<feature type="domain" description="ABC transporter" evidence="11">
    <location>
        <begin position="3"/>
        <end position="234"/>
    </location>
</feature>
<keyword evidence="3" id="KW-0813">Transport</keyword>
<evidence type="ECO:0000256" key="3">
    <source>
        <dbReference type="ARBA" id="ARBA00022448"/>
    </source>
</evidence>
<sequence length="351" mass="40272">MDNRIVYIPEKKKFINRIVDNVTFGVDVGQCLGLLGPNGAGKTTTISMMTGHISRTHGKVIYGHKDLNKTDLSQLSLGYCSQHNSLWNLLTVKETIQFYLNICGYPSKNIPYYTKALIEACGIENHTNKRVKEISGGTQRKLSLIIAICSSPNYLILDEPTAGMDPFTRRYMWKLIYELKKVRKTTTILTTHSTEEAEALCDRIAILIKGNLVCIDTPRSIKMNRSNRYVLEVLTDYPEDFEKIYVKKYNIFKLNFNNINNTSNKDINNNINNFGSSSSNNNNNNNNKTENSYHLENSFKYQKYTVEIKPENIANIFSLLEHAKENGFIYHYNFGQYSLEQVFIDFVNNSN</sequence>
<comment type="similarity">
    <text evidence="2">Belongs to the ABC transporter superfamily. ABCA family.</text>
</comment>
<dbReference type="FunFam" id="3.40.50.300:FF:000335">
    <property type="entry name" value="ATP binding cassette subfamily A member 5"/>
    <property type="match status" value="1"/>
</dbReference>
<keyword evidence="4" id="KW-0812">Transmembrane</keyword>
<dbReference type="InterPro" id="IPR027417">
    <property type="entry name" value="P-loop_NTPase"/>
</dbReference>
<gene>
    <name evidence="12" type="ORF">LY90DRAFT_433683</name>
</gene>
<dbReference type="GO" id="GO:0016020">
    <property type="term" value="C:membrane"/>
    <property type="evidence" value="ECO:0007669"/>
    <property type="project" value="UniProtKB-SubCell"/>
</dbReference>
<dbReference type="GO" id="GO:0140359">
    <property type="term" value="F:ABC-type transporter activity"/>
    <property type="evidence" value="ECO:0007669"/>
    <property type="project" value="InterPro"/>
</dbReference>
<reference evidence="12 13" key="1">
    <citation type="submission" date="2016-08" db="EMBL/GenBank/DDBJ databases">
        <title>A Parts List for Fungal Cellulosomes Revealed by Comparative Genomics.</title>
        <authorList>
            <consortium name="DOE Joint Genome Institute"/>
            <person name="Haitjema C.H."/>
            <person name="Gilmore S.P."/>
            <person name="Henske J.K."/>
            <person name="Solomon K.V."/>
            <person name="De Groot R."/>
            <person name="Kuo A."/>
            <person name="Mondo S.J."/>
            <person name="Salamov A.A."/>
            <person name="Labutti K."/>
            <person name="Zhao Z."/>
            <person name="Chiniquy J."/>
            <person name="Barry K."/>
            <person name="Brewer H.M."/>
            <person name="Purvine S.O."/>
            <person name="Wright A.T."/>
            <person name="Boxma B."/>
            <person name="Van Alen T."/>
            <person name="Hackstein J.H."/>
            <person name="Baker S.E."/>
            <person name="Grigoriev I.V."/>
            <person name="O'Malley M.A."/>
        </authorList>
    </citation>
    <scope>NUCLEOTIDE SEQUENCE [LARGE SCALE GENOMIC DNA]</scope>
    <source>
        <strain evidence="12 13">G1</strain>
    </source>
</reference>
<accession>A0A1Y2ACZ7</accession>
<dbReference type="PANTHER" id="PTHR19229:SF36">
    <property type="entry name" value="ATP-BINDING CASSETTE SUB-FAMILY A MEMBER 2"/>
    <property type="match status" value="1"/>
</dbReference>
<evidence type="ECO:0000256" key="1">
    <source>
        <dbReference type="ARBA" id="ARBA00004141"/>
    </source>
</evidence>
<keyword evidence="9" id="KW-0472">Membrane</keyword>
<keyword evidence="12" id="KW-0378">Hydrolase</keyword>
<dbReference type="EMBL" id="MCOG01000290">
    <property type="protein sequence ID" value="ORY20429.1"/>
    <property type="molecule type" value="Genomic_DNA"/>
</dbReference>
<protein>
    <submittedName>
        <fullName evidence="12">p-loop containing nucleoside triphosphate hydrolase protein</fullName>
    </submittedName>
</protein>
<dbReference type="GO" id="GO:0005524">
    <property type="term" value="F:ATP binding"/>
    <property type="evidence" value="ECO:0007669"/>
    <property type="project" value="UniProtKB-KW"/>
</dbReference>
<keyword evidence="13" id="KW-1185">Reference proteome</keyword>
<dbReference type="CDD" id="cd03263">
    <property type="entry name" value="ABC_subfamily_A"/>
    <property type="match status" value="1"/>
</dbReference>
<dbReference type="SUPFAM" id="SSF52540">
    <property type="entry name" value="P-loop containing nucleoside triphosphate hydrolases"/>
    <property type="match status" value="1"/>
</dbReference>
<dbReference type="PROSITE" id="PS50893">
    <property type="entry name" value="ABC_TRANSPORTER_2"/>
    <property type="match status" value="1"/>
</dbReference>
<evidence type="ECO:0000256" key="8">
    <source>
        <dbReference type="ARBA" id="ARBA00022989"/>
    </source>
</evidence>
<dbReference type="InterPro" id="IPR003593">
    <property type="entry name" value="AAA+_ATPase"/>
</dbReference>
<proteinExistence type="inferred from homology"/>
<dbReference type="OrthoDB" id="2118070at2759"/>
<dbReference type="AlphaFoldDB" id="A0A1Y2ACZ7"/>